<proteinExistence type="predicted"/>
<dbReference type="AlphaFoldDB" id="A0A9W4T6A2"/>
<dbReference type="Gene3D" id="3.50.40.10">
    <property type="entry name" value="Phenylalanyl-trna Synthetase, Chain B, domain 3"/>
    <property type="match status" value="1"/>
</dbReference>
<dbReference type="GO" id="GO:0004826">
    <property type="term" value="F:phenylalanine-tRNA ligase activity"/>
    <property type="evidence" value="ECO:0007669"/>
    <property type="project" value="InterPro"/>
</dbReference>
<organism evidence="2 3">
    <name type="scientific">Funneliformis geosporum</name>
    <dbReference type="NCBI Taxonomy" id="1117311"/>
    <lineage>
        <taxon>Eukaryota</taxon>
        <taxon>Fungi</taxon>
        <taxon>Fungi incertae sedis</taxon>
        <taxon>Mucoromycota</taxon>
        <taxon>Glomeromycotina</taxon>
        <taxon>Glomeromycetes</taxon>
        <taxon>Glomerales</taxon>
        <taxon>Glomeraceae</taxon>
        <taxon>Funneliformis</taxon>
    </lineage>
</organism>
<gene>
    <name evidence="2" type="ORF">FWILDA_LOCUS16396</name>
</gene>
<evidence type="ECO:0000313" key="2">
    <source>
        <dbReference type="EMBL" id="CAI2194079.1"/>
    </source>
</evidence>
<comment type="caution">
    <text evidence="2">The sequence shown here is derived from an EMBL/GenBank/DDBJ whole genome shotgun (WGS) entry which is preliminary data.</text>
</comment>
<name>A0A9W4T6A2_9GLOM</name>
<protein>
    <submittedName>
        <fullName evidence="2">948_t:CDS:1</fullName>
    </submittedName>
</protein>
<dbReference type="EMBL" id="CAMKVN010010433">
    <property type="protein sequence ID" value="CAI2194079.1"/>
    <property type="molecule type" value="Genomic_DNA"/>
</dbReference>
<feature type="non-terminal residue" evidence="2">
    <location>
        <position position="1"/>
    </location>
</feature>
<reference evidence="2" key="1">
    <citation type="submission" date="2022-08" db="EMBL/GenBank/DDBJ databases">
        <authorList>
            <person name="Kallberg Y."/>
            <person name="Tangrot J."/>
            <person name="Rosling A."/>
        </authorList>
    </citation>
    <scope>NUCLEOTIDE SEQUENCE</scope>
    <source>
        <strain evidence="2">Wild A</strain>
    </source>
</reference>
<dbReference type="InterPro" id="IPR005146">
    <property type="entry name" value="B3/B4_tRNA-bd"/>
</dbReference>
<dbReference type="GO" id="GO:0003723">
    <property type="term" value="F:RNA binding"/>
    <property type="evidence" value="ECO:0007669"/>
    <property type="project" value="InterPro"/>
</dbReference>
<evidence type="ECO:0000259" key="1">
    <source>
        <dbReference type="Pfam" id="PF03483"/>
    </source>
</evidence>
<accession>A0A9W4T6A2</accession>
<dbReference type="Pfam" id="PF03483">
    <property type="entry name" value="B3_4"/>
    <property type="match status" value="1"/>
</dbReference>
<dbReference type="OrthoDB" id="2441411at2759"/>
<feature type="domain" description="B3/B4 tRNA-binding" evidence="1">
    <location>
        <begin position="2"/>
        <end position="77"/>
    </location>
</feature>
<dbReference type="InterPro" id="IPR020825">
    <property type="entry name" value="Phe-tRNA_synthase-like_B3/B4"/>
</dbReference>
<dbReference type="SUPFAM" id="SSF56037">
    <property type="entry name" value="PheT/TilS domain"/>
    <property type="match status" value="1"/>
</dbReference>
<keyword evidence="3" id="KW-1185">Reference proteome</keyword>
<sequence length="123" mass="13638">EKIISLAGIIGDQATALKSSTKNIFIECASFNPVTIRKTAKSLNISTTASHFFSRQTNLVLTPQQVLARVISLIVETYQGDMDSGTFFPYQKTEKKELTVAISQEFITKKVGQVLPEQTIERV</sequence>
<evidence type="ECO:0000313" key="3">
    <source>
        <dbReference type="Proteomes" id="UP001153678"/>
    </source>
</evidence>
<dbReference type="Proteomes" id="UP001153678">
    <property type="component" value="Unassembled WGS sequence"/>
</dbReference>